<evidence type="ECO:0000313" key="2">
    <source>
        <dbReference type="Proteomes" id="UP000887159"/>
    </source>
</evidence>
<proteinExistence type="predicted"/>
<reference evidence="1" key="1">
    <citation type="submission" date="2020-08" db="EMBL/GenBank/DDBJ databases">
        <title>Multicomponent nature underlies the extraordinary mechanical properties of spider dragline silk.</title>
        <authorList>
            <person name="Kono N."/>
            <person name="Nakamura H."/>
            <person name="Mori M."/>
            <person name="Yoshida Y."/>
            <person name="Ohtoshi R."/>
            <person name="Malay A.D."/>
            <person name="Moran D.A.P."/>
            <person name="Tomita M."/>
            <person name="Numata K."/>
            <person name="Arakawa K."/>
        </authorList>
    </citation>
    <scope>NUCLEOTIDE SEQUENCE</scope>
</reference>
<comment type="caution">
    <text evidence="1">The sequence shown here is derived from an EMBL/GenBank/DDBJ whole genome shotgun (WGS) entry which is preliminary data.</text>
</comment>
<gene>
    <name evidence="1" type="primary">AVEN_202539_1</name>
    <name evidence="1" type="ORF">TNCV_4662351</name>
</gene>
<protein>
    <submittedName>
        <fullName evidence="1">Uncharacterized protein</fullName>
    </submittedName>
</protein>
<dbReference type="AlphaFoldDB" id="A0A8X6S8W7"/>
<keyword evidence="2" id="KW-1185">Reference proteome</keyword>
<accession>A0A8X6S8W7</accession>
<name>A0A8X6S8W7_TRICX</name>
<organism evidence="1 2">
    <name type="scientific">Trichonephila clavipes</name>
    <name type="common">Golden silk orbweaver</name>
    <name type="synonym">Nephila clavipes</name>
    <dbReference type="NCBI Taxonomy" id="2585209"/>
    <lineage>
        <taxon>Eukaryota</taxon>
        <taxon>Metazoa</taxon>
        <taxon>Ecdysozoa</taxon>
        <taxon>Arthropoda</taxon>
        <taxon>Chelicerata</taxon>
        <taxon>Arachnida</taxon>
        <taxon>Araneae</taxon>
        <taxon>Araneomorphae</taxon>
        <taxon>Entelegynae</taxon>
        <taxon>Araneoidea</taxon>
        <taxon>Nephilidae</taxon>
        <taxon>Trichonephila</taxon>
    </lineage>
</organism>
<dbReference type="EMBL" id="BMAU01021284">
    <property type="protein sequence ID" value="GFY09044.1"/>
    <property type="molecule type" value="Genomic_DNA"/>
</dbReference>
<evidence type="ECO:0000313" key="1">
    <source>
        <dbReference type="EMBL" id="GFY09044.1"/>
    </source>
</evidence>
<dbReference type="Proteomes" id="UP000887159">
    <property type="component" value="Unassembled WGS sequence"/>
</dbReference>
<sequence length="125" mass="14141">MHLSKEINTSDLVIPHGIVPADEKFNQPSEILCLIDMLKQLSLDERENFPKAADIVLHDVYLDDILSGCSSLNELELLKTELTQLFKSAGMSLHKWCFSHSTNDFPDLHFDQSSEESIRKTLGVL</sequence>